<protein>
    <submittedName>
        <fullName evidence="2">Uncharacterized protein</fullName>
    </submittedName>
</protein>
<dbReference type="AlphaFoldDB" id="A0A5D2ET38"/>
<dbReference type="EMBL" id="CM017698">
    <property type="protein sequence ID" value="TYG96495.1"/>
    <property type="molecule type" value="Genomic_DNA"/>
</dbReference>
<sequence length="139" mass="15841">MKKDQIFGDQIYFSSCPNFGIIFFSSLLLLCFTQNPTYVIRITYVYGILLIQVLKFNFTLSGLLASVFFLCCPNPNSNFKPKDEDETNGLSSQWRHYQRASHAPFMPTAMSVIIPKLSCSLHFVHCNARERGSNKQKGT</sequence>
<name>A0A5D2ET38_GOSDA</name>
<keyword evidence="1" id="KW-0472">Membrane</keyword>
<gene>
    <name evidence="2" type="ORF">ES288_A11G355100v1</name>
</gene>
<organism evidence="2 3">
    <name type="scientific">Gossypium darwinii</name>
    <name type="common">Darwin's cotton</name>
    <name type="synonym">Gossypium barbadense var. darwinii</name>
    <dbReference type="NCBI Taxonomy" id="34276"/>
    <lineage>
        <taxon>Eukaryota</taxon>
        <taxon>Viridiplantae</taxon>
        <taxon>Streptophyta</taxon>
        <taxon>Embryophyta</taxon>
        <taxon>Tracheophyta</taxon>
        <taxon>Spermatophyta</taxon>
        <taxon>Magnoliopsida</taxon>
        <taxon>eudicotyledons</taxon>
        <taxon>Gunneridae</taxon>
        <taxon>Pentapetalae</taxon>
        <taxon>rosids</taxon>
        <taxon>malvids</taxon>
        <taxon>Malvales</taxon>
        <taxon>Malvaceae</taxon>
        <taxon>Malvoideae</taxon>
        <taxon>Gossypium</taxon>
    </lineage>
</organism>
<accession>A0A5D2ET38</accession>
<reference evidence="2 3" key="1">
    <citation type="submission" date="2019-06" db="EMBL/GenBank/DDBJ databases">
        <title>WGS assembly of Gossypium darwinii.</title>
        <authorList>
            <person name="Chen Z.J."/>
            <person name="Sreedasyam A."/>
            <person name="Ando A."/>
            <person name="Song Q."/>
            <person name="De L."/>
            <person name="Hulse-Kemp A."/>
            <person name="Ding M."/>
            <person name="Ye W."/>
            <person name="Kirkbride R."/>
            <person name="Jenkins J."/>
            <person name="Plott C."/>
            <person name="Lovell J."/>
            <person name="Lin Y.-M."/>
            <person name="Vaughn R."/>
            <person name="Liu B."/>
            <person name="Li W."/>
            <person name="Simpson S."/>
            <person name="Scheffler B."/>
            <person name="Saski C."/>
            <person name="Grover C."/>
            <person name="Hu G."/>
            <person name="Conover J."/>
            <person name="Carlson J."/>
            <person name="Shu S."/>
            <person name="Boston L."/>
            <person name="Williams M."/>
            <person name="Peterson D."/>
            <person name="Mcgee K."/>
            <person name="Jones D."/>
            <person name="Wendel J."/>
            <person name="Stelly D."/>
            <person name="Grimwood J."/>
            <person name="Schmutz J."/>
        </authorList>
    </citation>
    <scope>NUCLEOTIDE SEQUENCE [LARGE SCALE GENOMIC DNA]</scope>
    <source>
        <strain evidence="2">1808015.09</strain>
    </source>
</reference>
<dbReference type="Proteomes" id="UP000323506">
    <property type="component" value="Chromosome A11"/>
</dbReference>
<keyword evidence="1" id="KW-1133">Transmembrane helix</keyword>
<feature type="transmembrane region" description="Helical" evidence="1">
    <location>
        <begin position="12"/>
        <end position="32"/>
    </location>
</feature>
<keyword evidence="1" id="KW-0812">Transmembrane</keyword>
<keyword evidence="3" id="KW-1185">Reference proteome</keyword>
<feature type="transmembrane region" description="Helical" evidence="1">
    <location>
        <begin position="44"/>
        <end position="70"/>
    </location>
</feature>
<proteinExistence type="predicted"/>
<evidence type="ECO:0000256" key="1">
    <source>
        <dbReference type="SAM" id="Phobius"/>
    </source>
</evidence>
<evidence type="ECO:0000313" key="2">
    <source>
        <dbReference type="EMBL" id="TYG96495.1"/>
    </source>
</evidence>
<evidence type="ECO:0000313" key="3">
    <source>
        <dbReference type="Proteomes" id="UP000323506"/>
    </source>
</evidence>